<feature type="domain" description="NB-ARC" evidence="6">
    <location>
        <begin position="164"/>
        <end position="325"/>
    </location>
</feature>
<protein>
    <recommendedName>
        <fullName evidence="10">Cc-nbs-lrr resistance protein</fullName>
    </recommendedName>
</protein>
<feature type="domain" description="Disease resistance protein At4g27190-like leucine-rich repeats" evidence="7">
    <location>
        <begin position="916"/>
        <end position="1044"/>
    </location>
</feature>
<name>A0ABQ7U9U7_SOLTU</name>
<dbReference type="SUPFAM" id="SSF52540">
    <property type="entry name" value="P-loop containing nucleoside triphosphate hydrolases"/>
    <property type="match status" value="1"/>
</dbReference>
<dbReference type="EMBL" id="JAIVGD010000023">
    <property type="protein sequence ID" value="KAH0743601.1"/>
    <property type="molecule type" value="Genomic_DNA"/>
</dbReference>
<dbReference type="SUPFAM" id="SSF52058">
    <property type="entry name" value="L domain-like"/>
    <property type="match status" value="1"/>
</dbReference>
<dbReference type="InterPro" id="IPR002182">
    <property type="entry name" value="NB-ARC"/>
</dbReference>
<reference evidence="8 9" key="1">
    <citation type="journal article" date="2021" name="bioRxiv">
        <title>Chromosome-scale and haplotype-resolved genome assembly of a tetraploid potato cultivar.</title>
        <authorList>
            <person name="Sun H."/>
            <person name="Jiao W.-B."/>
            <person name="Krause K."/>
            <person name="Campoy J.A."/>
            <person name="Goel M."/>
            <person name="Folz-Donahue K."/>
            <person name="Kukat C."/>
            <person name="Huettel B."/>
            <person name="Schneeberger K."/>
        </authorList>
    </citation>
    <scope>NUCLEOTIDE SEQUENCE [LARGE SCALE GENOMIC DNA]</scope>
    <source>
        <strain evidence="8">SolTubOtavaFocal</strain>
        <tissue evidence="8">Leaves</tissue>
    </source>
</reference>
<proteinExistence type="inferred from homology"/>
<accession>A0ABQ7U9U7</accession>
<comment type="caution">
    <text evidence="8">The sequence shown here is derived from an EMBL/GenBank/DDBJ whole genome shotgun (WGS) entry which is preliminary data.</text>
</comment>
<dbReference type="Pfam" id="PF00931">
    <property type="entry name" value="NB-ARC"/>
    <property type="match status" value="1"/>
</dbReference>
<evidence type="ECO:0000259" key="7">
    <source>
        <dbReference type="Pfam" id="PF23247"/>
    </source>
</evidence>
<keyword evidence="2" id="KW-0433">Leucine-rich repeat</keyword>
<dbReference type="InterPro" id="IPR032675">
    <property type="entry name" value="LRR_dom_sf"/>
</dbReference>
<dbReference type="Gene3D" id="1.10.10.10">
    <property type="entry name" value="Winged helix-like DNA-binding domain superfamily/Winged helix DNA-binding domain"/>
    <property type="match status" value="1"/>
</dbReference>
<evidence type="ECO:0000256" key="5">
    <source>
        <dbReference type="ARBA" id="ARBA00022840"/>
    </source>
</evidence>
<keyword evidence="5" id="KW-0067">ATP-binding</keyword>
<dbReference type="Gene3D" id="3.80.10.10">
    <property type="entry name" value="Ribonuclease Inhibitor"/>
    <property type="match status" value="2"/>
</dbReference>
<dbReference type="Gene3D" id="3.40.50.300">
    <property type="entry name" value="P-loop containing nucleotide triphosphate hydrolases"/>
    <property type="match status" value="1"/>
</dbReference>
<dbReference type="InterPro" id="IPR042197">
    <property type="entry name" value="Apaf_helical"/>
</dbReference>
<evidence type="ECO:0000313" key="9">
    <source>
        <dbReference type="Proteomes" id="UP000826656"/>
    </source>
</evidence>
<dbReference type="PANTHER" id="PTHR33463:SF198">
    <property type="entry name" value="RPP4C3"/>
    <property type="match status" value="1"/>
</dbReference>
<sequence length="1089" mass="124434">MEILSMFMGKVTNCLMQPVTRGIGYMFNYKSNIRSMDNESQKLEKIKSGVQQRAEAARRNLQVISPNIEAWLTSVDTTTADVEAVTRGRIEVESGCFYGWCPNLKSRYSLSRRSKRIKLAVISLQIEGNNHVNFSYPAPLEVEIEAIPRNSCEEEFDSRKLKEEEIMEALRDEEVTIIGICGMGGIGKTTLAEKIRQRAKQEKLFDEVIMVTVGQKPNFKRIQDEIARGVGLTLTDDNLWSRGDQLRARLMGQDNILIILDDVWEVLNLNKLGISSGSNHNCQCKVNLTTRLRNVCETMEARKIIEIGILSEKEAWFLFRQKAGNSVDDLSLNHIAINVVKECMGLPLAIITVAGALKNKRKPSWEDALVQLQRSAPKNIPGVLTYVYQPLKLSYDHLESDEARYFFLFCCLFEEDRDIWPEELLRYGMGLSMFSEIKNIVEARKRVCHLLETLKDSFLLSEGSSGGYAKMHDVVRDVAIYIASEGKHIFMVSHDVNSEEFPRRTSYEPYSHMSIVTKGFNDLPKPIFCPRLEFLMLKFVEKPNKLQHDYFIGMSKLNVLTLRRDRYKDSIFPFPSSVQRLSNLRTLSLINLRLDDISVIGGLATLEVLSIRDSHLKELPMEIGNLVNLIMFEFWNEQGELIRISPGILSRLVRLEELHMVGVERCSYSTLRELESLFELTSLTLFSCSGDVIYSNLGLSSKLTQYALKVGQQGRRCLDTSLMDNYYDRIMDLKVTESTPLAEWICHMLRKSELVHSNGNGSNNVLTELLVNKFQNVKDLRLAVCDSLTHLLSIHCQNDIPFSKLERLEVTRFCSLQYLFYLSLAAGSSSNSTVACPDNEEEDQIIKFPNLYYIKLQFLECFTHFCSDTVEGIEFPQLQNMCLYELPQFQKFWPPDNNSINDSNPLFDEKVSCPNLEELCISRADSITALFSHQLPTSFFNKLKELEVWKCEKLRNLMSPSVARGVLNLRILKIGASPSMEQVITEEEQRGEEMTNDPLFPLLEELVLYELPKLGHFFQTKHALEFPFLREVEIRNCPEMKTFIHLGSVSTPSLKSLVVEKPIIGGVEVKDGLNTVIQNIFNSKEQETN</sequence>
<dbReference type="Proteomes" id="UP000826656">
    <property type="component" value="Unassembled WGS sequence"/>
</dbReference>
<evidence type="ECO:0000256" key="4">
    <source>
        <dbReference type="ARBA" id="ARBA00022821"/>
    </source>
</evidence>
<dbReference type="InterPro" id="IPR057135">
    <property type="entry name" value="At4g27190-like_LRR"/>
</dbReference>
<evidence type="ECO:0008006" key="10">
    <source>
        <dbReference type="Google" id="ProtNLM"/>
    </source>
</evidence>
<gene>
    <name evidence="8" type="ORF">KY290_031594</name>
</gene>
<dbReference type="InterPro" id="IPR050905">
    <property type="entry name" value="Plant_NBS-LRR"/>
</dbReference>
<evidence type="ECO:0000256" key="1">
    <source>
        <dbReference type="ARBA" id="ARBA00008894"/>
    </source>
</evidence>
<dbReference type="InterPro" id="IPR036388">
    <property type="entry name" value="WH-like_DNA-bd_sf"/>
</dbReference>
<keyword evidence="5" id="KW-0547">Nucleotide-binding</keyword>
<dbReference type="SUPFAM" id="SSF52047">
    <property type="entry name" value="RNI-like"/>
    <property type="match status" value="1"/>
</dbReference>
<dbReference type="InterPro" id="IPR027417">
    <property type="entry name" value="P-loop_NTPase"/>
</dbReference>
<keyword evidence="9" id="KW-1185">Reference proteome</keyword>
<dbReference type="PRINTS" id="PR00364">
    <property type="entry name" value="DISEASERSIST"/>
</dbReference>
<evidence type="ECO:0000259" key="6">
    <source>
        <dbReference type="Pfam" id="PF00931"/>
    </source>
</evidence>
<dbReference type="Gene3D" id="1.10.8.430">
    <property type="entry name" value="Helical domain of apoptotic protease-activating factors"/>
    <property type="match status" value="1"/>
</dbReference>
<comment type="similarity">
    <text evidence="1">Belongs to the disease resistance NB-LRR family.</text>
</comment>
<dbReference type="PANTHER" id="PTHR33463">
    <property type="entry name" value="NB-ARC DOMAIN-CONTAINING PROTEIN-RELATED"/>
    <property type="match status" value="1"/>
</dbReference>
<keyword evidence="3" id="KW-0677">Repeat</keyword>
<organism evidence="8 9">
    <name type="scientific">Solanum tuberosum</name>
    <name type="common">Potato</name>
    <dbReference type="NCBI Taxonomy" id="4113"/>
    <lineage>
        <taxon>Eukaryota</taxon>
        <taxon>Viridiplantae</taxon>
        <taxon>Streptophyta</taxon>
        <taxon>Embryophyta</taxon>
        <taxon>Tracheophyta</taxon>
        <taxon>Spermatophyta</taxon>
        <taxon>Magnoliopsida</taxon>
        <taxon>eudicotyledons</taxon>
        <taxon>Gunneridae</taxon>
        <taxon>Pentapetalae</taxon>
        <taxon>asterids</taxon>
        <taxon>lamiids</taxon>
        <taxon>Solanales</taxon>
        <taxon>Solanaceae</taxon>
        <taxon>Solanoideae</taxon>
        <taxon>Solaneae</taxon>
        <taxon>Solanum</taxon>
    </lineage>
</organism>
<evidence type="ECO:0000313" key="8">
    <source>
        <dbReference type="EMBL" id="KAH0743601.1"/>
    </source>
</evidence>
<keyword evidence="4" id="KW-0611">Plant defense</keyword>
<evidence type="ECO:0000256" key="2">
    <source>
        <dbReference type="ARBA" id="ARBA00022614"/>
    </source>
</evidence>
<evidence type="ECO:0000256" key="3">
    <source>
        <dbReference type="ARBA" id="ARBA00022737"/>
    </source>
</evidence>
<dbReference type="Pfam" id="PF23247">
    <property type="entry name" value="LRR_RPS2"/>
    <property type="match status" value="1"/>
</dbReference>